<evidence type="ECO:0000256" key="3">
    <source>
        <dbReference type="ARBA" id="ARBA00022840"/>
    </source>
</evidence>
<protein>
    <submittedName>
        <fullName evidence="5">Uncharacterized ABC transporter ATP-binding protein YadG</fullName>
    </submittedName>
</protein>
<dbReference type="GO" id="GO:0005524">
    <property type="term" value="F:ATP binding"/>
    <property type="evidence" value="ECO:0007669"/>
    <property type="project" value="UniProtKB-KW"/>
</dbReference>
<dbReference type="GO" id="GO:0016887">
    <property type="term" value="F:ATP hydrolysis activity"/>
    <property type="evidence" value="ECO:0007669"/>
    <property type="project" value="InterPro"/>
</dbReference>
<keyword evidence="2" id="KW-0547">Nucleotide-binding</keyword>
<dbReference type="InterPro" id="IPR003593">
    <property type="entry name" value="AAA+_ATPase"/>
</dbReference>
<gene>
    <name evidence="5" type="ORF">MNBD_UNCLBAC01-1157</name>
</gene>
<dbReference type="PROSITE" id="PS50893">
    <property type="entry name" value="ABC_TRANSPORTER_2"/>
    <property type="match status" value="1"/>
</dbReference>
<dbReference type="InterPro" id="IPR027417">
    <property type="entry name" value="P-loop_NTPase"/>
</dbReference>
<evidence type="ECO:0000256" key="2">
    <source>
        <dbReference type="ARBA" id="ARBA00022741"/>
    </source>
</evidence>
<feature type="domain" description="ABC transporter" evidence="4">
    <location>
        <begin position="4"/>
        <end position="235"/>
    </location>
</feature>
<dbReference type="Pfam" id="PF00005">
    <property type="entry name" value="ABC_tran"/>
    <property type="match status" value="1"/>
</dbReference>
<dbReference type="PANTHER" id="PTHR42711">
    <property type="entry name" value="ABC TRANSPORTER ATP-BINDING PROTEIN"/>
    <property type="match status" value="1"/>
</dbReference>
<name>A0A3B1CZ67_9ZZZZ</name>
<dbReference type="EMBL" id="UOGJ01000075">
    <property type="protein sequence ID" value="VAX35966.1"/>
    <property type="molecule type" value="Genomic_DNA"/>
</dbReference>
<keyword evidence="3 5" id="KW-0067">ATP-binding</keyword>
<evidence type="ECO:0000256" key="1">
    <source>
        <dbReference type="ARBA" id="ARBA00022448"/>
    </source>
</evidence>
<dbReference type="SMART" id="SM00382">
    <property type="entry name" value="AAA"/>
    <property type="match status" value="1"/>
</dbReference>
<proteinExistence type="predicted"/>
<evidence type="ECO:0000313" key="5">
    <source>
        <dbReference type="EMBL" id="VAX35966.1"/>
    </source>
</evidence>
<dbReference type="CDD" id="cd03230">
    <property type="entry name" value="ABC_DR_subfamily_A"/>
    <property type="match status" value="1"/>
</dbReference>
<dbReference type="AlphaFoldDB" id="A0A3B1CZ67"/>
<dbReference type="InterPro" id="IPR003439">
    <property type="entry name" value="ABC_transporter-like_ATP-bd"/>
</dbReference>
<evidence type="ECO:0000259" key="4">
    <source>
        <dbReference type="PROSITE" id="PS50893"/>
    </source>
</evidence>
<organism evidence="5">
    <name type="scientific">hydrothermal vent metagenome</name>
    <dbReference type="NCBI Taxonomy" id="652676"/>
    <lineage>
        <taxon>unclassified sequences</taxon>
        <taxon>metagenomes</taxon>
        <taxon>ecological metagenomes</taxon>
    </lineage>
</organism>
<dbReference type="SUPFAM" id="SSF52540">
    <property type="entry name" value="P-loop containing nucleoside triphosphate hydrolases"/>
    <property type="match status" value="1"/>
</dbReference>
<dbReference type="PROSITE" id="PS00211">
    <property type="entry name" value="ABC_TRANSPORTER_1"/>
    <property type="match status" value="1"/>
</dbReference>
<dbReference type="InterPro" id="IPR017871">
    <property type="entry name" value="ABC_transporter-like_CS"/>
</dbReference>
<reference evidence="5" key="1">
    <citation type="submission" date="2018-06" db="EMBL/GenBank/DDBJ databases">
        <authorList>
            <person name="Zhirakovskaya E."/>
        </authorList>
    </citation>
    <scope>NUCLEOTIDE SEQUENCE</scope>
</reference>
<sequence>MQAISIKNLTKIYANGTEALKRIDLEVEQGDFFALLGANGAGKTTIIGILTGLVHKTGGEAKVFGHDVITQAHQAKGLIGVVPQEMNFNAFEQVQAIIVNQAGYFGIDYKTALRESEGLLKRLELWDKRHNISRNLSGGMKRRLMIARALITKPKLLILDEPTAGVDVELRHSMWKFLDELNKQGTTILLTTHYLEEVEQLCKNAAIIKDGAILVHDEVKNLVKMVERETYVLHVAKVKNLEALKDYDVSFIDDNTFEVDLHKQEDLHKFIERVQKSGMIITDIRPKGNRMEKLFLNVLKEEK</sequence>
<keyword evidence="1" id="KW-0813">Transport</keyword>
<dbReference type="InterPro" id="IPR050763">
    <property type="entry name" value="ABC_transporter_ATP-binding"/>
</dbReference>
<dbReference type="Gene3D" id="3.40.50.300">
    <property type="entry name" value="P-loop containing nucleotide triphosphate hydrolases"/>
    <property type="match status" value="1"/>
</dbReference>
<dbReference type="PANTHER" id="PTHR42711:SF15">
    <property type="entry name" value="ABC-TYPE MULTIDRUG TRANSPORT SYSTEM, ATPASE COMPONENT"/>
    <property type="match status" value="1"/>
</dbReference>
<accession>A0A3B1CZ67</accession>